<dbReference type="AlphaFoldDB" id="A0A1D8N9W3"/>
<sequence>MNICDKTMSSKRLELGLRPETRPVRTIAFGPMVLGDVTGAAPKIATKTRPSSYSRDPDLKISASCFQNVHWDYYSRNQL</sequence>
<gene>
    <name evidence="1" type="ORF">YALI1_C07664g</name>
</gene>
<dbReference type="EMBL" id="CP017555">
    <property type="protein sequence ID" value="AOW02403.1"/>
    <property type="molecule type" value="Genomic_DNA"/>
</dbReference>
<name>A0A1D8N9W3_YARLL</name>
<evidence type="ECO:0000313" key="1">
    <source>
        <dbReference type="EMBL" id="AOW02403.1"/>
    </source>
</evidence>
<accession>A0A1D8N9W3</accession>
<dbReference type="VEuPathDB" id="FungiDB:YALI1_C07664g"/>
<reference evidence="1 2" key="1">
    <citation type="journal article" date="2016" name="PLoS ONE">
        <title>Sequence Assembly of Yarrowia lipolytica Strain W29/CLIB89 Shows Transposable Element Diversity.</title>
        <authorList>
            <person name="Magnan C."/>
            <person name="Yu J."/>
            <person name="Chang I."/>
            <person name="Jahn E."/>
            <person name="Kanomata Y."/>
            <person name="Wu J."/>
            <person name="Zeller M."/>
            <person name="Oakes M."/>
            <person name="Baldi P."/>
            <person name="Sandmeyer S."/>
        </authorList>
    </citation>
    <scope>NUCLEOTIDE SEQUENCE [LARGE SCALE GENOMIC DNA]</scope>
    <source>
        <strain evidence="2">CLIB89(W29)</strain>
    </source>
</reference>
<dbReference type="Proteomes" id="UP000182444">
    <property type="component" value="Chromosome 1C"/>
</dbReference>
<protein>
    <submittedName>
        <fullName evidence="1">Uncharacterized protein</fullName>
    </submittedName>
</protein>
<dbReference type="RefSeq" id="XP_068138322.1">
    <property type="nucleotide sequence ID" value="XM_068282221.1"/>
</dbReference>
<dbReference type="GeneID" id="94582861"/>
<evidence type="ECO:0000313" key="2">
    <source>
        <dbReference type="Proteomes" id="UP000182444"/>
    </source>
</evidence>
<proteinExistence type="predicted"/>
<organism evidence="1 2">
    <name type="scientific">Yarrowia lipolytica</name>
    <name type="common">Candida lipolytica</name>
    <dbReference type="NCBI Taxonomy" id="4952"/>
    <lineage>
        <taxon>Eukaryota</taxon>
        <taxon>Fungi</taxon>
        <taxon>Dikarya</taxon>
        <taxon>Ascomycota</taxon>
        <taxon>Saccharomycotina</taxon>
        <taxon>Dipodascomycetes</taxon>
        <taxon>Dipodascales</taxon>
        <taxon>Dipodascales incertae sedis</taxon>
        <taxon>Yarrowia</taxon>
    </lineage>
</organism>